<dbReference type="Proteomes" id="UP000248925">
    <property type="component" value="Unassembled WGS sequence"/>
</dbReference>
<feature type="transmembrane region" description="Helical" evidence="1">
    <location>
        <begin position="34"/>
        <end position="52"/>
    </location>
</feature>
<sequence length="126" mass="13905">MKSHPILVAYAASFAFTAGIFALSYWGLGDSGSVIFRKVLLAPVFLLAMRGLRTYFPQGNDDIRGVGTQTEFQFLTALTVSGFIMSVGPFEAVSIVKSLAIFLAMATFMTAWNMGFFLFDRRKPKQ</sequence>
<comment type="caution">
    <text evidence="2">The sequence shown here is derived from an EMBL/GenBank/DDBJ whole genome shotgun (WGS) entry which is preliminary data.</text>
</comment>
<gene>
    <name evidence="2" type="ORF">CPY51_05185</name>
</gene>
<keyword evidence="3" id="KW-1185">Reference proteome</keyword>
<evidence type="ECO:0000313" key="3">
    <source>
        <dbReference type="Proteomes" id="UP000248925"/>
    </source>
</evidence>
<dbReference type="EMBL" id="PCDP01000005">
    <property type="protein sequence ID" value="PZM16073.1"/>
    <property type="molecule type" value="Genomic_DNA"/>
</dbReference>
<protein>
    <submittedName>
        <fullName evidence="2">Uncharacterized protein</fullName>
    </submittedName>
</protein>
<evidence type="ECO:0000256" key="1">
    <source>
        <dbReference type="SAM" id="Phobius"/>
    </source>
</evidence>
<keyword evidence="1" id="KW-1133">Transmembrane helix</keyword>
<reference evidence="2 3" key="1">
    <citation type="journal article" date="2018" name="Sci. Rep.">
        <title>Rhizobium tumorigenes sp. nov., a novel plant tumorigenic bacterium isolated from cane gall tumors on thornless blackberry.</title>
        <authorList>
            <person name="Kuzmanovi N."/>
            <person name="Smalla K."/>
            <person name="Gronow S."/>
            <person name="PuBawska J."/>
        </authorList>
    </citation>
    <scope>NUCLEOTIDE SEQUENCE [LARGE SCALE GENOMIC DNA]</scope>
    <source>
        <strain evidence="2 3">CCBAU 85046</strain>
    </source>
</reference>
<evidence type="ECO:0000313" key="2">
    <source>
        <dbReference type="EMBL" id="PZM16073.1"/>
    </source>
</evidence>
<dbReference type="OrthoDB" id="8402632at2"/>
<accession>A0A2W4F1A8</accession>
<proteinExistence type="predicted"/>
<feature type="transmembrane region" description="Helical" evidence="1">
    <location>
        <begin position="72"/>
        <end position="93"/>
    </location>
</feature>
<dbReference type="RefSeq" id="WP_111159046.1">
    <property type="nucleotide sequence ID" value="NZ_PCDP01000005.1"/>
</dbReference>
<keyword evidence="1" id="KW-0812">Transmembrane</keyword>
<keyword evidence="1" id="KW-0472">Membrane</keyword>
<name>A0A2W4F1A8_9HYPH</name>
<feature type="transmembrane region" description="Helical" evidence="1">
    <location>
        <begin position="7"/>
        <end position="28"/>
    </location>
</feature>
<feature type="transmembrane region" description="Helical" evidence="1">
    <location>
        <begin position="99"/>
        <end position="119"/>
    </location>
</feature>
<dbReference type="AlphaFoldDB" id="A0A2W4F1A8"/>
<organism evidence="2 3">
    <name type="scientific">Rhizobium tubonense</name>
    <dbReference type="NCBI Taxonomy" id="484088"/>
    <lineage>
        <taxon>Bacteria</taxon>
        <taxon>Pseudomonadati</taxon>
        <taxon>Pseudomonadota</taxon>
        <taxon>Alphaproteobacteria</taxon>
        <taxon>Hyphomicrobiales</taxon>
        <taxon>Rhizobiaceae</taxon>
        <taxon>Rhizobium/Agrobacterium group</taxon>
        <taxon>Rhizobium</taxon>
    </lineage>
</organism>